<accession>A0A0R3T1S3</accession>
<dbReference type="PANTHER" id="PTHR36983:SF2">
    <property type="entry name" value="DNAJ HOMOLOG SUBFAMILY C MEMBER 13"/>
    <property type="match status" value="1"/>
</dbReference>
<dbReference type="SUPFAM" id="SSF48371">
    <property type="entry name" value="ARM repeat"/>
    <property type="match status" value="1"/>
</dbReference>
<dbReference type="GO" id="GO:2000641">
    <property type="term" value="P:regulation of early endosome to late endosome transport"/>
    <property type="evidence" value="ECO:0007669"/>
    <property type="project" value="InterPro"/>
</dbReference>
<dbReference type="GO" id="GO:0010008">
    <property type="term" value="C:endosome membrane"/>
    <property type="evidence" value="ECO:0007669"/>
    <property type="project" value="TreeGrafter"/>
</dbReference>
<dbReference type="WBParaSite" id="HNAJ_0000084001-mRNA-1">
    <property type="protein sequence ID" value="HNAJ_0000084001-mRNA-1"/>
    <property type="gene ID" value="HNAJ_0000084001"/>
</dbReference>
<reference evidence="2" key="1">
    <citation type="submission" date="2017-02" db="UniProtKB">
        <authorList>
            <consortium name="WormBaseParasite"/>
        </authorList>
    </citation>
    <scope>IDENTIFICATION</scope>
</reference>
<feature type="region of interest" description="Disordered" evidence="1">
    <location>
        <begin position="921"/>
        <end position="948"/>
    </location>
</feature>
<dbReference type="GO" id="GO:0006898">
    <property type="term" value="P:receptor-mediated endocytosis"/>
    <property type="evidence" value="ECO:0007669"/>
    <property type="project" value="TreeGrafter"/>
</dbReference>
<dbReference type="STRING" id="102285.A0A0R3T1S3"/>
<dbReference type="AlphaFoldDB" id="A0A0R3T1S3"/>
<dbReference type="InterPro" id="IPR044978">
    <property type="entry name" value="GRV2/DNAJC13"/>
</dbReference>
<proteinExistence type="predicted"/>
<protein>
    <submittedName>
        <fullName evidence="2">DUF913 domain-containing protein</fullName>
    </submittedName>
</protein>
<dbReference type="GO" id="GO:0007032">
    <property type="term" value="P:endosome organization"/>
    <property type="evidence" value="ECO:0007669"/>
    <property type="project" value="InterPro"/>
</dbReference>
<dbReference type="InterPro" id="IPR016024">
    <property type="entry name" value="ARM-type_fold"/>
</dbReference>
<organism evidence="2">
    <name type="scientific">Rodentolepis nana</name>
    <name type="common">Dwarf tapeworm</name>
    <name type="synonym">Hymenolepis nana</name>
    <dbReference type="NCBI Taxonomy" id="102285"/>
    <lineage>
        <taxon>Eukaryota</taxon>
        <taxon>Metazoa</taxon>
        <taxon>Spiralia</taxon>
        <taxon>Lophotrochozoa</taxon>
        <taxon>Platyhelminthes</taxon>
        <taxon>Cestoda</taxon>
        <taxon>Eucestoda</taxon>
        <taxon>Cyclophyllidea</taxon>
        <taxon>Hymenolepididae</taxon>
        <taxon>Rodentolepis</taxon>
    </lineage>
</organism>
<name>A0A0R3T1S3_RODNA</name>
<evidence type="ECO:0000256" key="1">
    <source>
        <dbReference type="SAM" id="MobiDB-lite"/>
    </source>
</evidence>
<dbReference type="PANTHER" id="PTHR36983">
    <property type="entry name" value="DNAJ HOMOLOG SUBFAMILY C MEMBER 13"/>
    <property type="match status" value="1"/>
</dbReference>
<evidence type="ECO:0000313" key="2">
    <source>
        <dbReference type="WBParaSite" id="HNAJ_0000084001-mRNA-1"/>
    </source>
</evidence>
<sequence>LTPHKYAGYPALIRTIQMEVEDASLFQRGFNENSSSTATELLSSSTELAYETVATSALNAEELRREGGLQTLQDAFARCAALLSLDDSLNNQLAVNVCCHITGFFTVSTKFPASRECIHEIPQIVRGIIRLLYYKNLSRLCSQAAACASAFCQDFWLCNSVHLNGGAYMLLNHVLAYDFTLEESGVETSSNTNKQASFSSYTACLLNGFASNNTQDEETTSPEFILNRLLTPHITRKLLDLARATKPPTPVANIDLILSSPFLSSTSDSGQALRQLAKLLTTNSATPCFIWDNQCRAQLTGFLDNQVSHLMKTGDVDFDAAKSFEHKTFQGELLVGEIFVRIFNKQPTFPIDNPKSFVIDLFRYLKKELAHLPRVPDGHPTTTKLVHHLESSLEALRNVGRSYAGVELQCIGHFPILFGILELEGYTDMKLRAIEVLNAVAKNPECLNDIHASNLLVGAVMLFRSLPIAHLSLLEFFAHVVTLNALLKELVYAGGLIYLLEVITASEVPEVRRSAVDILSRCLANPQLGRRIQALLGQFLPAIFPETIKETPEQFISLYDSDHLNPELIWNQECRNHLGEAVLDMCNRFNRQQEKNRSIKWSLPDAYAVSYASAIAETLRMHNLTDDSDEGYISADNVVCVGGVYLQLYVNQSAGRWMLRQPEVFLESLMARLLESLSGKLPSQRTDPPGMLRLMSRAALQLLNDRPGLIDSLPRKGFAHRILDACPGVQEPEEAKTCALLIHAMSASKLCIGAMVERETIVSYRHVIDYCVGEEIGTMGETLFNIFNTTGCDPLVAQALKCNLIDFLLQTLQRGLPVSVREPGQCRAYIVKAIKAMQKNPVYGAQVTAKLDTEGDRWAEYRDQSHALFLTNAPPSAAVATAYLTAGAGASSMHAGFLTGGQVGPMSSGAAHLSSVNGNPSVGNFNSTGGSSGLGPGGVPIAPPQPRS</sequence>